<accession>A0A8J3SNF5</accession>
<gene>
    <name evidence="1" type="ORF">Psi01_82880</name>
</gene>
<dbReference type="SUPFAM" id="SSF48452">
    <property type="entry name" value="TPR-like"/>
    <property type="match status" value="1"/>
</dbReference>
<sequence>MVRMVPPATWSRLDEHDVDAAVALARCFMRCGDFGQAVQVAEAVVDGPTPPVWSERFIALGAMLLSVYRERGDLLRARIWGAQLQQAAERVGTASAQMTALRARALLAVEEGREAEAVGLAEQALALCPAEAGVAVRVWAVMAWAEVVLAVWPTRASQCQARLLSLQQDMRGVDAQGQQAELACLLARAELLGGRVEQAAKHLQAIAARAETLPPLLRLGYHLLAGQVIAALEQPESARRVIDQVRQQLEGEPATRHSSQGWRLAAQVLAELGQVDDSVAAYQRALERTGL</sequence>
<comment type="caution">
    <text evidence="1">The sequence shown here is derived from an EMBL/GenBank/DDBJ whole genome shotgun (WGS) entry which is preliminary data.</text>
</comment>
<proteinExistence type="predicted"/>
<evidence type="ECO:0000313" key="2">
    <source>
        <dbReference type="Proteomes" id="UP000619788"/>
    </source>
</evidence>
<dbReference type="InterPro" id="IPR011990">
    <property type="entry name" value="TPR-like_helical_dom_sf"/>
</dbReference>
<dbReference type="Proteomes" id="UP000619788">
    <property type="component" value="Unassembled WGS sequence"/>
</dbReference>
<dbReference type="AlphaFoldDB" id="A0A8J3SNF5"/>
<keyword evidence="2" id="KW-1185">Reference proteome</keyword>
<evidence type="ECO:0000313" key="1">
    <source>
        <dbReference type="EMBL" id="GIH97658.1"/>
    </source>
</evidence>
<reference evidence="1 2" key="1">
    <citation type="submission" date="2021-01" db="EMBL/GenBank/DDBJ databases">
        <title>Whole genome shotgun sequence of Planobispora siamensis NBRC 107568.</title>
        <authorList>
            <person name="Komaki H."/>
            <person name="Tamura T."/>
        </authorList>
    </citation>
    <scope>NUCLEOTIDE SEQUENCE [LARGE SCALE GENOMIC DNA]</scope>
    <source>
        <strain evidence="1 2">NBRC 107568</strain>
    </source>
</reference>
<protein>
    <recommendedName>
        <fullName evidence="3">Tetratricopeptide repeat-containing protein</fullName>
    </recommendedName>
</protein>
<name>A0A8J3SNF5_9ACTN</name>
<evidence type="ECO:0008006" key="3">
    <source>
        <dbReference type="Google" id="ProtNLM"/>
    </source>
</evidence>
<dbReference type="Gene3D" id="1.25.40.10">
    <property type="entry name" value="Tetratricopeptide repeat domain"/>
    <property type="match status" value="2"/>
</dbReference>
<organism evidence="1 2">
    <name type="scientific">Planobispora siamensis</name>
    <dbReference type="NCBI Taxonomy" id="936338"/>
    <lineage>
        <taxon>Bacteria</taxon>
        <taxon>Bacillati</taxon>
        <taxon>Actinomycetota</taxon>
        <taxon>Actinomycetes</taxon>
        <taxon>Streptosporangiales</taxon>
        <taxon>Streptosporangiaceae</taxon>
        <taxon>Planobispora</taxon>
    </lineage>
</organism>
<dbReference type="EMBL" id="BOOJ01000092">
    <property type="protein sequence ID" value="GIH97658.1"/>
    <property type="molecule type" value="Genomic_DNA"/>
</dbReference>